<feature type="domain" description="Zn(2)-C6 fungal-type" evidence="3">
    <location>
        <begin position="2"/>
        <end position="27"/>
    </location>
</feature>
<dbReference type="Proteomes" id="UP000012338">
    <property type="component" value="Unassembled WGS sequence"/>
</dbReference>
<evidence type="ECO:0000256" key="2">
    <source>
        <dbReference type="SAM" id="MobiDB-lite"/>
    </source>
</evidence>
<dbReference type="GO" id="GO:0000981">
    <property type="term" value="F:DNA-binding transcription factor activity, RNA polymerase II-specific"/>
    <property type="evidence" value="ECO:0007669"/>
    <property type="project" value="InterPro"/>
</dbReference>
<dbReference type="InterPro" id="IPR053230">
    <property type="entry name" value="Trans_reg_galc"/>
</dbReference>
<proteinExistence type="predicted"/>
<dbReference type="OrthoDB" id="10261408at2759"/>
<dbReference type="EMBL" id="KB733492">
    <property type="protein sequence ID" value="ENH99055.1"/>
    <property type="molecule type" value="Genomic_DNA"/>
</dbReference>
<evidence type="ECO:0000256" key="1">
    <source>
        <dbReference type="ARBA" id="ARBA00023242"/>
    </source>
</evidence>
<evidence type="ECO:0000313" key="4">
    <source>
        <dbReference type="EMBL" id="ENH99055.1"/>
    </source>
</evidence>
<dbReference type="Gene3D" id="4.10.240.10">
    <property type="entry name" value="Zn(2)-C6 fungal-type DNA-binding domain"/>
    <property type="match status" value="1"/>
</dbReference>
<dbReference type="HOGENOM" id="CLU_090372_0_0_1"/>
<feature type="compositionally biased region" description="Basic and acidic residues" evidence="2">
    <location>
        <begin position="167"/>
        <end position="179"/>
    </location>
</feature>
<feature type="region of interest" description="Disordered" evidence="2">
    <location>
        <begin position="63"/>
        <end position="94"/>
    </location>
</feature>
<protein>
    <recommendedName>
        <fullName evidence="3">Zn(2)-C6 fungal-type domain-containing protein</fullName>
    </recommendedName>
</protein>
<evidence type="ECO:0000313" key="5">
    <source>
        <dbReference type="Proteomes" id="UP000012338"/>
    </source>
</evidence>
<keyword evidence="5" id="KW-1185">Reference proteome</keyword>
<dbReference type="PANTHER" id="PTHR47654">
    <property type="entry name" value="ZN(II)2CYS6 TRANSCRIPTION FACTOR (EUROFUNG)-RELATED"/>
    <property type="match status" value="1"/>
</dbReference>
<dbReference type="GeneID" id="25845838"/>
<dbReference type="CDD" id="cd00067">
    <property type="entry name" value="GAL4"/>
    <property type="match status" value="1"/>
</dbReference>
<gene>
    <name evidence="4" type="ORF">COCC4DRAFT_54678</name>
</gene>
<reference evidence="4 5" key="1">
    <citation type="journal article" date="2012" name="PLoS Pathog.">
        <title>Diverse lifestyles and strategies of plant pathogenesis encoded in the genomes of eighteen Dothideomycetes fungi.</title>
        <authorList>
            <person name="Ohm R.A."/>
            <person name="Feau N."/>
            <person name="Henrissat B."/>
            <person name="Schoch C.L."/>
            <person name="Horwitz B.A."/>
            <person name="Barry K.W."/>
            <person name="Condon B.J."/>
            <person name="Copeland A.C."/>
            <person name="Dhillon B."/>
            <person name="Glaser F."/>
            <person name="Hesse C.N."/>
            <person name="Kosti I."/>
            <person name="LaButti K."/>
            <person name="Lindquist E.A."/>
            <person name="Lucas S."/>
            <person name="Salamov A.A."/>
            <person name="Bradshaw R.E."/>
            <person name="Ciuffetti L."/>
            <person name="Hamelin R.C."/>
            <person name="Kema G.H.J."/>
            <person name="Lawrence C."/>
            <person name="Scott J.A."/>
            <person name="Spatafora J.W."/>
            <person name="Turgeon B.G."/>
            <person name="de Wit P.J.G.M."/>
            <person name="Zhong S."/>
            <person name="Goodwin S.B."/>
            <person name="Grigoriev I.V."/>
        </authorList>
    </citation>
    <scope>NUCLEOTIDE SEQUENCE [LARGE SCALE GENOMIC DNA]</scope>
    <source>
        <strain evidence="5">C4 / ATCC 48331 / race T</strain>
    </source>
</reference>
<accession>N4WXJ4</accession>
<dbReference type="GO" id="GO:0008270">
    <property type="term" value="F:zinc ion binding"/>
    <property type="evidence" value="ECO:0007669"/>
    <property type="project" value="InterPro"/>
</dbReference>
<keyword evidence="1" id="KW-0539">Nucleus</keyword>
<sequence>MKCSGTRPRCINCTKYDKDCIYHLSRRDRLREATYKSEVLSALLKDIRGALDNEHTMRIDDTLKEFENDTSPPSPSVRTKSWKKRSRMSSPDEMDCDRQAFNEARASSSVGFNEDLDFLEEDVLRDPESIEASCIGRNFQIQCMPTLQRKPDQSRGGPSEMPYAVPRDSKGAASKRSDALYECQRQSAGAKPLSSFYSRS</sequence>
<dbReference type="InterPro" id="IPR001138">
    <property type="entry name" value="Zn2Cys6_DnaBD"/>
</dbReference>
<dbReference type="Pfam" id="PF00172">
    <property type="entry name" value="Zn_clus"/>
    <property type="match status" value="1"/>
</dbReference>
<dbReference type="SUPFAM" id="SSF57701">
    <property type="entry name" value="Zn2/Cys6 DNA-binding domain"/>
    <property type="match status" value="1"/>
</dbReference>
<dbReference type="AlphaFoldDB" id="N4WXJ4"/>
<feature type="region of interest" description="Disordered" evidence="2">
    <location>
        <begin position="146"/>
        <end position="200"/>
    </location>
</feature>
<dbReference type="InterPro" id="IPR036864">
    <property type="entry name" value="Zn2-C6_fun-type_DNA-bd_sf"/>
</dbReference>
<name>N4WXJ4_COCH4</name>
<evidence type="ECO:0000259" key="3">
    <source>
        <dbReference type="Pfam" id="PF00172"/>
    </source>
</evidence>
<reference evidence="5" key="2">
    <citation type="journal article" date="2013" name="PLoS Genet.">
        <title>Comparative genome structure, secondary metabolite, and effector coding capacity across Cochliobolus pathogens.</title>
        <authorList>
            <person name="Condon B.J."/>
            <person name="Leng Y."/>
            <person name="Wu D."/>
            <person name="Bushley K.E."/>
            <person name="Ohm R.A."/>
            <person name="Otillar R."/>
            <person name="Martin J."/>
            <person name="Schackwitz W."/>
            <person name="Grimwood J."/>
            <person name="MohdZainudin N."/>
            <person name="Xue C."/>
            <person name="Wang R."/>
            <person name="Manning V.A."/>
            <person name="Dhillon B."/>
            <person name="Tu Z.J."/>
            <person name="Steffenson B.J."/>
            <person name="Salamov A."/>
            <person name="Sun H."/>
            <person name="Lowry S."/>
            <person name="LaButti K."/>
            <person name="Han J."/>
            <person name="Copeland A."/>
            <person name="Lindquist E."/>
            <person name="Barry K."/>
            <person name="Schmutz J."/>
            <person name="Baker S.E."/>
            <person name="Ciuffetti L.M."/>
            <person name="Grigoriev I.V."/>
            <person name="Zhong S."/>
            <person name="Turgeon B.G."/>
        </authorList>
    </citation>
    <scope>NUCLEOTIDE SEQUENCE [LARGE SCALE GENOMIC DNA]</scope>
    <source>
        <strain evidence="5">C4 / ATCC 48331 / race T</strain>
    </source>
</reference>
<dbReference type="PANTHER" id="PTHR47654:SF5">
    <property type="entry name" value="TRANSCRIPTION FACTOR DOMAIN-CONTAINING PROTEIN"/>
    <property type="match status" value="1"/>
</dbReference>
<organism evidence="4 5">
    <name type="scientific">Cochliobolus heterostrophus (strain C4 / ATCC 48331 / race T)</name>
    <name type="common">Southern corn leaf blight fungus</name>
    <name type="synonym">Bipolaris maydis</name>
    <dbReference type="NCBI Taxonomy" id="665024"/>
    <lineage>
        <taxon>Eukaryota</taxon>
        <taxon>Fungi</taxon>
        <taxon>Dikarya</taxon>
        <taxon>Ascomycota</taxon>
        <taxon>Pezizomycotina</taxon>
        <taxon>Dothideomycetes</taxon>
        <taxon>Pleosporomycetidae</taxon>
        <taxon>Pleosporales</taxon>
        <taxon>Pleosporineae</taxon>
        <taxon>Pleosporaceae</taxon>
        <taxon>Bipolaris</taxon>
    </lineage>
</organism>